<dbReference type="InterPro" id="IPR013128">
    <property type="entry name" value="Peptidase_C1A"/>
</dbReference>
<evidence type="ECO:0000259" key="5">
    <source>
        <dbReference type="SMART" id="SM00848"/>
    </source>
</evidence>
<name>A0A7S1LE78_NEODS</name>
<proteinExistence type="inferred from homology"/>
<dbReference type="InterPro" id="IPR025660">
    <property type="entry name" value="Pept_his_AS"/>
</dbReference>
<dbReference type="SUPFAM" id="SSF54001">
    <property type="entry name" value="Cysteine proteinases"/>
    <property type="match status" value="1"/>
</dbReference>
<evidence type="ECO:0008006" key="7">
    <source>
        <dbReference type="Google" id="ProtNLM"/>
    </source>
</evidence>
<feature type="domain" description="Cathepsin propeptide inhibitor" evidence="5">
    <location>
        <begin position="33"/>
        <end position="91"/>
    </location>
</feature>
<comment type="similarity">
    <text evidence="1">Belongs to the peptidase C1 family.</text>
</comment>
<dbReference type="SMART" id="SM00645">
    <property type="entry name" value="Pept_C1"/>
    <property type="match status" value="1"/>
</dbReference>
<evidence type="ECO:0000256" key="3">
    <source>
        <dbReference type="SAM" id="SignalP"/>
    </source>
</evidence>
<dbReference type="PANTHER" id="PTHR12411">
    <property type="entry name" value="CYSTEINE PROTEASE FAMILY C1-RELATED"/>
    <property type="match status" value="1"/>
</dbReference>
<organism evidence="6">
    <name type="scientific">Neobodo designis</name>
    <name type="common">Flagellated protozoan</name>
    <name type="synonym">Bodo designis</name>
    <dbReference type="NCBI Taxonomy" id="312471"/>
    <lineage>
        <taxon>Eukaryota</taxon>
        <taxon>Discoba</taxon>
        <taxon>Euglenozoa</taxon>
        <taxon>Kinetoplastea</taxon>
        <taxon>Metakinetoplastina</taxon>
        <taxon>Neobodonida</taxon>
        <taxon>Neobodo</taxon>
    </lineage>
</organism>
<feature type="chain" id="PRO_5030757746" description="Peptidase C1A papain C-terminal domain-containing protein" evidence="3">
    <location>
        <begin position="21"/>
        <end position="406"/>
    </location>
</feature>
<feature type="domain" description="Peptidase C1A papain C-terminal" evidence="4">
    <location>
        <begin position="123"/>
        <end position="377"/>
    </location>
</feature>
<evidence type="ECO:0000256" key="1">
    <source>
        <dbReference type="ARBA" id="ARBA00008455"/>
    </source>
</evidence>
<feature type="signal peptide" evidence="3">
    <location>
        <begin position="1"/>
        <end position="20"/>
    </location>
</feature>
<sequence>MRALTVLAVALVLSALSVDAKRPKWHELDGYSFEQYRADFKKPYSPSDLGYETRKAHFEANLKHIKALNADATRTWRAGVNMFTDMSVAEFAKYNRYRREGSDKFYAMASKVHGAPAAGDVPLPQTVDWRTATSPRVLTAVKHQGACGSCWAHSAAENMESQYALLTGMLPVLSVGQINSCTPESYNCAGCDGGLSVGAWAYLANTSVQRADILKSVTENWAYPIPVKDWFFDDQPAGYTTSACVDTSQNWQTPATSWFAELTAVGVKGYGVVNSNNATGGPAAMKALRDVGPQHIAIAAGNWQWYESGVFQNTPTNGQDAEWNVDHAVQLVGYGYDKELDQNYWIVRNSWSTLWGEDGFIRLWRAKEGQPEPCSPLKYGPVCGTSGILSDIAYPIVYEATPTMFG</sequence>
<dbReference type="GO" id="GO:0008234">
    <property type="term" value="F:cysteine-type peptidase activity"/>
    <property type="evidence" value="ECO:0007669"/>
    <property type="project" value="InterPro"/>
</dbReference>
<dbReference type="CDD" id="cd02248">
    <property type="entry name" value="Peptidase_C1A"/>
    <property type="match status" value="1"/>
</dbReference>
<dbReference type="PROSITE" id="PS00640">
    <property type="entry name" value="THIOL_PROTEASE_ASN"/>
    <property type="match status" value="1"/>
</dbReference>
<dbReference type="InterPro" id="IPR025661">
    <property type="entry name" value="Pept_asp_AS"/>
</dbReference>
<evidence type="ECO:0000259" key="4">
    <source>
        <dbReference type="SMART" id="SM00645"/>
    </source>
</evidence>
<dbReference type="SMART" id="SM00848">
    <property type="entry name" value="Inhibitor_I29"/>
    <property type="match status" value="1"/>
</dbReference>
<dbReference type="InterPro" id="IPR000169">
    <property type="entry name" value="Pept_cys_AS"/>
</dbReference>
<keyword evidence="2" id="KW-1015">Disulfide bond</keyword>
<dbReference type="InterPro" id="IPR038765">
    <property type="entry name" value="Papain-like_cys_pep_sf"/>
</dbReference>
<accession>A0A7S1LE78</accession>
<dbReference type="InterPro" id="IPR039417">
    <property type="entry name" value="Peptidase_C1A_papain-like"/>
</dbReference>
<evidence type="ECO:0000256" key="2">
    <source>
        <dbReference type="ARBA" id="ARBA00023157"/>
    </source>
</evidence>
<dbReference type="GO" id="GO:0006508">
    <property type="term" value="P:proteolysis"/>
    <property type="evidence" value="ECO:0007669"/>
    <property type="project" value="InterPro"/>
</dbReference>
<dbReference type="EMBL" id="HBGF01010204">
    <property type="protein sequence ID" value="CAD9100142.1"/>
    <property type="molecule type" value="Transcribed_RNA"/>
</dbReference>
<dbReference type="PRINTS" id="PR00705">
    <property type="entry name" value="PAPAIN"/>
</dbReference>
<reference evidence="6" key="1">
    <citation type="submission" date="2021-01" db="EMBL/GenBank/DDBJ databases">
        <authorList>
            <person name="Corre E."/>
            <person name="Pelletier E."/>
            <person name="Niang G."/>
            <person name="Scheremetjew M."/>
            <person name="Finn R."/>
            <person name="Kale V."/>
            <person name="Holt S."/>
            <person name="Cochrane G."/>
            <person name="Meng A."/>
            <person name="Brown T."/>
            <person name="Cohen L."/>
        </authorList>
    </citation>
    <scope>NUCLEOTIDE SEQUENCE</scope>
    <source>
        <strain evidence="6">CCAP 1951/1</strain>
    </source>
</reference>
<dbReference type="PROSITE" id="PS00139">
    <property type="entry name" value="THIOL_PROTEASE_CYS"/>
    <property type="match status" value="1"/>
</dbReference>
<dbReference type="InterPro" id="IPR000668">
    <property type="entry name" value="Peptidase_C1A_C"/>
</dbReference>
<evidence type="ECO:0000313" key="6">
    <source>
        <dbReference type="EMBL" id="CAD9100142.1"/>
    </source>
</evidence>
<dbReference type="AlphaFoldDB" id="A0A7S1LE78"/>
<dbReference type="Pfam" id="PF00112">
    <property type="entry name" value="Peptidase_C1"/>
    <property type="match status" value="1"/>
</dbReference>
<dbReference type="Gene3D" id="3.90.70.10">
    <property type="entry name" value="Cysteine proteinases"/>
    <property type="match status" value="1"/>
</dbReference>
<dbReference type="PROSITE" id="PS00639">
    <property type="entry name" value="THIOL_PROTEASE_HIS"/>
    <property type="match status" value="1"/>
</dbReference>
<protein>
    <recommendedName>
        <fullName evidence="7">Peptidase C1A papain C-terminal domain-containing protein</fullName>
    </recommendedName>
</protein>
<dbReference type="Pfam" id="PF08246">
    <property type="entry name" value="Inhibitor_I29"/>
    <property type="match status" value="1"/>
</dbReference>
<keyword evidence="3" id="KW-0732">Signal</keyword>
<gene>
    <name evidence="6" type="ORF">NDES1114_LOCUS6772</name>
</gene>
<dbReference type="InterPro" id="IPR013201">
    <property type="entry name" value="Prot_inhib_I29"/>
</dbReference>